<comment type="caution">
    <text evidence="1">The sequence shown here is derived from an EMBL/GenBank/DDBJ whole genome shotgun (WGS) entry which is preliminary data.</text>
</comment>
<dbReference type="InterPro" id="IPR025488">
    <property type="entry name" value="DUF4380"/>
</dbReference>
<organism evidence="1 2">
    <name type="scientific">Gilvimarinus algae</name>
    <dbReference type="NCBI Taxonomy" id="3058037"/>
    <lineage>
        <taxon>Bacteria</taxon>
        <taxon>Pseudomonadati</taxon>
        <taxon>Pseudomonadota</taxon>
        <taxon>Gammaproteobacteria</taxon>
        <taxon>Cellvibrionales</taxon>
        <taxon>Cellvibrionaceae</taxon>
        <taxon>Gilvimarinus</taxon>
    </lineage>
</organism>
<dbReference type="RefSeq" id="WP_302715104.1">
    <property type="nucleotide sequence ID" value="NZ_JAULRT010000062.1"/>
</dbReference>
<dbReference type="Pfam" id="PF14315">
    <property type="entry name" value="DUF4380"/>
    <property type="match status" value="1"/>
</dbReference>
<protein>
    <submittedName>
        <fullName evidence="1">DUF4380 domain-containing protein</fullName>
    </submittedName>
</protein>
<gene>
    <name evidence="1" type="ORF">QWI16_17350</name>
</gene>
<evidence type="ECO:0000313" key="1">
    <source>
        <dbReference type="EMBL" id="MDO3383952.1"/>
    </source>
</evidence>
<reference evidence="1" key="1">
    <citation type="submission" date="2023-07" db="EMBL/GenBank/DDBJ databases">
        <title>Gilvimarinus algae sp. nov., isolated from the surface of Kelp.</title>
        <authorList>
            <person name="Sun Y.Y."/>
            <person name="Gong Y."/>
            <person name="Du Z.J."/>
        </authorList>
    </citation>
    <scope>NUCLEOTIDE SEQUENCE</scope>
    <source>
        <strain evidence="1">SDUM040014</strain>
    </source>
</reference>
<name>A0ABT8TNG9_9GAMM</name>
<sequence>MSACTPEPESSAGITPPDYLSMAQGQVVLERDQLKVTLTPGVGGRIASVVFAGKERLMTAQGAANSNSWGNVLWTSPQSEWGWPPPAALDSEPYRTQLTEQGVTLVGDADPGLKVAASKSYSLGNTENTLVIDYQIRNTGEETVTLAPWEITRLPAEGLIFFPKGETPYTTGNFSGLPFAEADGISWYEYQRADLTAEHHKVMTDGEEGWLAYQSDDYLFVKVFENVPAELMAPGEGEIEFYANGAGTYIELEQQGYLTTLMPGESLSWEVLWVFATVPEDLVGEHGVLAQRARQLAGGALAQAD</sequence>
<dbReference type="Proteomes" id="UP001168380">
    <property type="component" value="Unassembled WGS sequence"/>
</dbReference>
<evidence type="ECO:0000313" key="2">
    <source>
        <dbReference type="Proteomes" id="UP001168380"/>
    </source>
</evidence>
<proteinExistence type="predicted"/>
<dbReference type="EMBL" id="JAULRT010000062">
    <property type="protein sequence ID" value="MDO3383952.1"/>
    <property type="molecule type" value="Genomic_DNA"/>
</dbReference>
<accession>A0ABT8TNG9</accession>
<keyword evidence="2" id="KW-1185">Reference proteome</keyword>